<dbReference type="EMBL" id="SNRW01014562">
    <property type="protein sequence ID" value="KAA6371346.1"/>
    <property type="molecule type" value="Genomic_DNA"/>
</dbReference>
<name>A0A5J4UL04_9EUKA</name>
<sequence>MNSSVFAEHLRPRHRRLQVEILRVFVSVNRIIQEIEQSEQPVEADFIEAQQKRIGKRKNRQNQIKMDQEKEKEKEKENSQLEITELKCPFCREFLQVTQVTDHVTTVHRDGYEIYAEAQIFAENIELIQEQEDSDIDWIKFKQEKRIKCPLCINIMPSASNPKHLKTKHNAQQVKQLKQCTITHQIIQQYNKSIREGNKSAYDKFIQGLGTSNVKQVQIYNKGVDIAQNRFITAKQMFNYVGNYFKKK</sequence>
<dbReference type="AlphaFoldDB" id="A0A5J4UL04"/>
<feature type="compositionally biased region" description="Basic and acidic residues" evidence="1">
    <location>
        <begin position="66"/>
        <end position="78"/>
    </location>
</feature>
<organism evidence="2 3">
    <name type="scientific">Streblomastix strix</name>
    <dbReference type="NCBI Taxonomy" id="222440"/>
    <lineage>
        <taxon>Eukaryota</taxon>
        <taxon>Metamonada</taxon>
        <taxon>Preaxostyla</taxon>
        <taxon>Oxymonadida</taxon>
        <taxon>Streblomastigidae</taxon>
        <taxon>Streblomastix</taxon>
    </lineage>
</organism>
<evidence type="ECO:0000256" key="1">
    <source>
        <dbReference type="SAM" id="MobiDB-lite"/>
    </source>
</evidence>
<accession>A0A5J4UL04</accession>
<reference evidence="2 3" key="1">
    <citation type="submission" date="2019-03" db="EMBL/GenBank/DDBJ databases">
        <title>Single cell metagenomics reveals metabolic interactions within the superorganism composed of flagellate Streblomastix strix and complex community of Bacteroidetes bacteria on its surface.</title>
        <authorList>
            <person name="Treitli S.C."/>
            <person name="Kolisko M."/>
            <person name="Husnik F."/>
            <person name="Keeling P."/>
            <person name="Hampl V."/>
        </authorList>
    </citation>
    <scope>NUCLEOTIDE SEQUENCE [LARGE SCALE GENOMIC DNA]</scope>
    <source>
        <strain evidence="2">ST1C</strain>
    </source>
</reference>
<comment type="caution">
    <text evidence="2">The sequence shown here is derived from an EMBL/GenBank/DDBJ whole genome shotgun (WGS) entry which is preliminary data.</text>
</comment>
<evidence type="ECO:0000313" key="3">
    <source>
        <dbReference type="Proteomes" id="UP000324800"/>
    </source>
</evidence>
<evidence type="ECO:0000313" key="2">
    <source>
        <dbReference type="EMBL" id="KAA6371346.1"/>
    </source>
</evidence>
<dbReference type="Proteomes" id="UP000324800">
    <property type="component" value="Unassembled WGS sequence"/>
</dbReference>
<protein>
    <submittedName>
        <fullName evidence="2">Uncharacterized protein</fullName>
    </submittedName>
</protein>
<gene>
    <name evidence="2" type="ORF">EZS28_033127</name>
</gene>
<proteinExistence type="predicted"/>
<feature type="region of interest" description="Disordered" evidence="1">
    <location>
        <begin position="57"/>
        <end position="78"/>
    </location>
</feature>